<comment type="function">
    <text evidence="9">Specifically methylates the N3 position of the uracil ring of uridine 1498 (m3U1498) in 16S rRNA. Acts on the fully assembled 30S ribosomal subunit.</text>
</comment>
<dbReference type="NCBIfam" id="TIGR00046">
    <property type="entry name" value="RsmE family RNA methyltransferase"/>
    <property type="match status" value="1"/>
</dbReference>
<organism evidence="12">
    <name type="scientific">hydrothermal vent metagenome</name>
    <dbReference type="NCBI Taxonomy" id="652676"/>
    <lineage>
        <taxon>unclassified sequences</taxon>
        <taxon>metagenomes</taxon>
        <taxon>ecological metagenomes</taxon>
    </lineage>
</organism>
<sequence length="119" mass="12791">DVPTVAAPVKLAQMLDDWPTEQQLAFCDEAGDDEDAEWGGRHGRAAPALEALKTTNSKAHKGAVLTGPEGGFSFAERKRIRAMAFVTPITLGPRILRADTAALAALVLWQAALGDWRRP</sequence>
<dbReference type="Gene3D" id="3.40.1280.10">
    <property type="match status" value="1"/>
</dbReference>
<dbReference type="AlphaFoldDB" id="A0A3B0SLX1"/>
<proteinExistence type="inferred from homology"/>
<evidence type="ECO:0000256" key="9">
    <source>
        <dbReference type="ARBA" id="ARBA00025699"/>
    </source>
</evidence>
<evidence type="ECO:0000256" key="10">
    <source>
        <dbReference type="ARBA" id="ARBA00047944"/>
    </source>
</evidence>
<keyword evidence="5" id="KW-0698">rRNA processing</keyword>
<keyword evidence="8" id="KW-0949">S-adenosyl-L-methionine</keyword>
<evidence type="ECO:0000259" key="11">
    <source>
        <dbReference type="Pfam" id="PF04452"/>
    </source>
</evidence>
<dbReference type="PANTHER" id="PTHR30027:SF3">
    <property type="entry name" value="16S RRNA (URACIL(1498)-N(3))-METHYLTRANSFERASE"/>
    <property type="match status" value="1"/>
</dbReference>
<dbReference type="PANTHER" id="PTHR30027">
    <property type="entry name" value="RIBOSOMAL RNA SMALL SUBUNIT METHYLTRANSFERASE E"/>
    <property type="match status" value="1"/>
</dbReference>
<keyword evidence="4" id="KW-0963">Cytoplasm</keyword>
<comment type="catalytic activity">
    <reaction evidence="10">
        <text>uridine(1498) in 16S rRNA + S-adenosyl-L-methionine = N(3)-methyluridine(1498) in 16S rRNA + S-adenosyl-L-homocysteine + H(+)</text>
        <dbReference type="Rhea" id="RHEA:42920"/>
        <dbReference type="Rhea" id="RHEA-COMP:10283"/>
        <dbReference type="Rhea" id="RHEA-COMP:10284"/>
        <dbReference type="ChEBI" id="CHEBI:15378"/>
        <dbReference type="ChEBI" id="CHEBI:57856"/>
        <dbReference type="ChEBI" id="CHEBI:59789"/>
        <dbReference type="ChEBI" id="CHEBI:65315"/>
        <dbReference type="ChEBI" id="CHEBI:74502"/>
        <dbReference type="EC" id="2.1.1.193"/>
    </reaction>
</comment>
<evidence type="ECO:0000313" key="12">
    <source>
        <dbReference type="EMBL" id="VAW06428.1"/>
    </source>
</evidence>
<dbReference type="InterPro" id="IPR029026">
    <property type="entry name" value="tRNA_m1G_MTases_N"/>
</dbReference>
<accession>A0A3B0SLX1</accession>
<evidence type="ECO:0000256" key="6">
    <source>
        <dbReference type="ARBA" id="ARBA00022603"/>
    </source>
</evidence>
<gene>
    <name evidence="12" type="ORF">MNBD_ALPHA05-2127</name>
</gene>
<dbReference type="SUPFAM" id="SSF75217">
    <property type="entry name" value="alpha/beta knot"/>
    <property type="match status" value="1"/>
</dbReference>
<feature type="non-terminal residue" evidence="12">
    <location>
        <position position="1"/>
    </location>
</feature>
<feature type="domain" description="Ribosomal RNA small subunit methyltransferase E methyltransferase" evidence="11">
    <location>
        <begin position="2"/>
        <end position="110"/>
    </location>
</feature>
<evidence type="ECO:0000256" key="3">
    <source>
        <dbReference type="ARBA" id="ARBA00012328"/>
    </source>
</evidence>
<protein>
    <recommendedName>
        <fullName evidence="3">16S rRNA (uracil(1498)-N(3))-methyltransferase</fullName>
        <ecNumber evidence="3">2.1.1.193</ecNumber>
    </recommendedName>
</protein>
<evidence type="ECO:0000256" key="1">
    <source>
        <dbReference type="ARBA" id="ARBA00004496"/>
    </source>
</evidence>
<keyword evidence="6 12" id="KW-0489">Methyltransferase</keyword>
<dbReference type="GO" id="GO:0070475">
    <property type="term" value="P:rRNA base methylation"/>
    <property type="evidence" value="ECO:0007669"/>
    <property type="project" value="TreeGrafter"/>
</dbReference>
<dbReference type="EMBL" id="UOEH01000520">
    <property type="protein sequence ID" value="VAW06428.1"/>
    <property type="molecule type" value="Genomic_DNA"/>
</dbReference>
<reference evidence="12" key="1">
    <citation type="submission" date="2018-06" db="EMBL/GenBank/DDBJ databases">
        <authorList>
            <person name="Zhirakovskaya E."/>
        </authorList>
    </citation>
    <scope>NUCLEOTIDE SEQUENCE</scope>
</reference>
<evidence type="ECO:0000256" key="5">
    <source>
        <dbReference type="ARBA" id="ARBA00022552"/>
    </source>
</evidence>
<dbReference type="InterPro" id="IPR029028">
    <property type="entry name" value="Alpha/beta_knot_MTases"/>
</dbReference>
<dbReference type="GO" id="GO:0005737">
    <property type="term" value="C:cytoplasm"/>
    <property type="evidence" value="ECO:0007669"/>
    <property type="project" value="UniProtKB-SubCell"/>
</dbReference>
<evidence type="ECO:0000256" key="7">
    <source>
        <dbReference type="ARBA" id="ARBA00022679"/>
    </source>
</evidence>
<name>A0A3B0SLX1_9ZZZZ</name>
<comment type="similarity">
    <text evidence="2">Belongs to the RNA methyltransferase RsmE family.</text>
</comment>
<evidence type="ECO:0000256" key="4">
    <source>
        <dbReference type="ARBA" id="ARBA00022490"/>
    </source>
</evidence>
<dbReference type="EC" id="2.1.1.193" evidence="3"/>
<keyword evidence="7 12" id="KW-0808">Transferase</keyword>
<evidence type="ECO:0000256" key="2">
    <source>
        <dbReference type="ARBA" id="ARBA00005528"/>
    </source>
</evidence>
<dbReference type="InterPro" id="IPR006700">
    <property type="entry name" value="RsmE"/>
</dbReference>
<dbReference type="InterPro" id="IPR046886">
    <property type="entry name" value="RsmE_MTase_dom"/>
</dbReference>
<comment type="subcellular location">
    <subcellularLocation>
        <location evidence="1">Cytoplasm</location>
    </subcellularLocation>
</comment>
<dbReference type="Pfam" id="PF04452">
    <property type="entry name" value="Methyltrans_RNA"/>
    <property type="match status" value="1"/>
</dbReference>
<evidence type="ECO:0000256" key="8">
    <source>
        <dbReference type="ARBA" id="ARBA00022691"/>
    </source>
</evidence>
<dbReference type="GO" id="GO:0070042">
    <property type="term" value="F:rRNA (uridine-N3-)-methyltransferase activity"/>
    <property type="evidence" value="ECO:0007669"/>
    <property type="project" value="TreeGrafter"/>
</dbReference>